<dbReference type="EMBL" id="CP053085">
    <property type="protein sequence ID" value="QJR37010.1"/>
    <property type="molecule type" value="Genomic_DNA"/>
</dbReference>
<dbReference type="SUPFAM" id="SSF46785">
    <property type="entry name" value="Winged helix' DNA-binding domain"/>
    <property type="match status" value="1"/>
</dbReference>
<evidence type="ECO:0000313" key="5">
    <source>
        <dbReference type="EMBL" id="QJR37010.1"/>
    </source>
</evidence>
<protein>
    <submittedName>
        <fullName evidence="5">Winged helix-turn-helix transcriptional regulator</fullName>
    </submittedName>
</protein>
<proteinExistence type="predicted"/>
<organism evidence="5 6">
    <name type="scientific">Gemmatimonas groenlandica</name>
    <dbReference type="NCBI Taxonomy" id="2732249"/>
    <lineage>
        <taxon>Bacteria</taxon>
        <taxon>Pseudomonadati</taxon>
        <taxon>Gemmatimonadota</taxon>
        <taxon>Gemmatimonadia</taxon>
        <taxon>Gemmatimonadales</taxon>
        <taxon>Gemmatimonadaceae</taxon>
        <taxon>Gemmatimonas</taxon>
    </lineage>
</organism>
<dbReference type="InterPro" id="IPR011991">
    <property type="entry name" value="ArsR-like_HTH"/>
</dbReference>
<feature type="domain" description="HTH arsR-type" evidence="4">
    <location>
        <begin position="4"/>
        <end position="98"/>
    </location>
</feature>
<dbReference type="RefSeq" id="WP_171226443.1">
    <property type="nucleotide sequence ID" value="NZ_CP053085.1"/>
</dbReference>
<dbReference type="InterPro" id="IPR001845">
    <property type="entry name" value="HTH_ArsR_DNA-bd_dom"/>
</dbReference>
<dbReference type="GO" id="GO:0003700">
    <property type="term" value="F:DNA-binding transcription factor activity"/>
    <property type="evidence" value="ECO:0007669"/>
    <property type="project" value="InterPro"/>
</dbReference>
<name>A0A6M4IQI0_9BACT</name>
<dbReference type="Proteomes" id="UP000500938">
    <property type="component" value="Chromosome"/>
</dbReference>
<keyword evidence="1" id="KW-0805">Transcription regulation</keyword>
<keyword evidence="6" id="KW-1185">Reference proteome</keyword>
<gene>
    <name evidence="5" type="ORF">HKW67_16530</name>
</gene>
<dbReference type="InterPro" id="IPR051081">
    <property type="entry name" value="HTH_MetalResp_TranReg"/>
</dbReference>
<dbReference type="GO" id="GO:0003677">
    <property type="term" value="F:DNA binding"/>
    <property type="evidence" value="ECO:0007669"/>
    <property type="project" value="UniProtKB-KW"/>
</dbReference>
<dbReference type="PROSITE" id="PS50987">
    <property type="entry name" value="HTH_ARSR_2"/>
    <property type="match status" value="1"/>
</dbReference>
<dbReference type="PRINTS" id="PR00778">
    <property type="entry name" value="HTHARSR"/>
</dbReference>
<dbReference type="PANTHER" id="PTHR33154:SF18">
    <property type="entry name" value="ARSENICAL RESISTANCE OPERON REPRESSOR"/>
    <property type="match status" value="1"/>
</dbReference>
<dbReference type="PANTHER" id="PTHR33154">
    <property type="entry name" value="TRANSCRIPTIONAL REGULATOR, ARSR FAMILY"/>
    <property type="match status" value="1"/>
</dbReference>
<accession>A0A6M4IQI0</accession>
<evidence type="ECO:0000256" key="3">
    <source>
        <dbReference type="ARBA" id="ARBA00023163"/>
    </source>
</evidence>
<evidence type="ECO:0000313" key="6">
    <source>
        <dbReference type="Proteomes" id="UP000500938"/>
    </source>
</evidence>
<evidence type="ECO:0000256" key="1">
    <source>
        <dbReference type="ARBA" id="ARBA00023015"/>
    </source>
</evidence>
<dbReference type="Gene3D" id="1.10.10.10">
    <property type="entry name" value="Winged helix-like DNA-binding domain superfamily/Winged helix DNA-binding domain"/>
    <property type="match status" value="1"/>
</dbReference>
<keyword evidence="2" id="KW-0238">DNA-binding</keyword>
<sequence>MYTTTASDLTIAARLFHALSDETRLAILEMLQNGERCVCDLQSDLDAAQSRLSFHLKVLREAGLVTDRKEGRWSYYTIVPESLAAVHDLVVGMRPAMVDGCRPLPINARCCG</sequence>
<evidence type="ECO:0000259" key="4">
    <source>
        <dbReference type="PROSITE" id="PS50987"/>
    </source>
</evidence>
<dbReference type="InterPro" id="IPR036390">
    <property type="entry name" value="WH_DNA-bd_sf"/>
</dbReference>
<dbReference type="SMART" id="SM00418">
    <property type="entry name" value="HTH_ARSR"/>
    <property type="match status" value="1"/>
</dbReference>
<keyword evidence="3" id="KW-0804">Transcription</keyword>
<dbReference type="KEGG" id="ggr:HKW67_16530"/>
<dbReference type="InterPro" id="IPR036388">
    <property type="entry name" value="WH-like_DNA-bd_sf"/>
</dbReference>
<dbReference type="AlphaFoldDB" id="A0A6M4IQI0"/>
<dbReference type="CDD" id="cd00090">
    <property type="entry name" value="HTH_ARSR"/>
    <property type="match status" value="1"/>
</dbReference>
<dbReference type="NCBIfam" id="NF033788">
    <property type="entry name" value="HTH_metalloreg"/>
    <property type="match status" value="1"/>
</dbReference>
<evidence type="ECO:0000256" key="2">
    <source>
        <dbReference type="ARBA" id="ARBA00023125"/>
    </source>
</evidence>
<dbReference type="Pfam" id="PF01022">
    <property type="entry name" value="HTH_5"/>
    <property type="match status" value="1"/>
</dbReference>
<reference evidence="5 6" key="1">
    <citation type="submission" date="2020-05" db="EMBL/GenBank/DDBJ databases">
        <title>Complete genome sequence of Gemmatimonas greenlandica TET16.</title>
        <authorList>
            <person name="Zeng Y."/>
        </authorList>
    </citation>
    <scope>NUCLEOTIDE SEQUENCE [LARGE SCALE GENOMIC DNA]</scope>
    <source>
        <strain evidence="5 6">TET16</strain>
    </source>
</reference>